<feature type="transmembrane region" description="Helical" evidence="1">
    <location>
        <begin position="38"/>
        <end position="58"/>
    </location>
</feature>
<comment type="caution">
    <text evidence="2">The sequence shown here is derived from an EMBL/GenBank/DDBJ whole genome shotgun (WGS) entry which is preliminary data.</text>
</comment>
<proteinExistence type="predicted"/>
<dbReference type="Proteomes" id="UP001500238">
    <property type="component" value="Unassembled WGS sequence"/>
</dbReference>
<keyword evidence="1" id="KW-0472">Membrane</keyword>
<feature type="transmembrane region" description="Helical" evidence="1">
    <location>
        <begin position="65"/>
        <end position="86"/>
    </location>
</feature>
<dbReference type="RefSeq" id="WP_163958621.1">
    <property type="nucleotide sequence ID" value="NZ_BAAAES010000020.1"/>
</dbReference>
<reference evidence="2 3" key="1">
    <citation type="journal article" date="2019" name="Int. J. Syst. Evol. Microbiol.">
        <title>The Global Catalogue of Microorganisms (GCM) 10K type strain sequencing project: providing services to taxonomists for standard genome sequencing and annotation.</title>
        <authorList>
            <consortium name="The Broad Institute Genomics Platform"/>
            <consortium name="The Broad Institute Genome Sequencing Center for Infectious Disease"/>
            <person name="Wu L."/>
            <person name="Ma J."/>
        </authorList>
    </citation>
    <scope>NUCLEOTIDE SEQUENCE [LARGE SCALE GENOMIC DNA]</scope>
    <source>
        <strain evidence="2 3">JCM 14603</strain>
    </source>
</reference>
<evidence type="ECO:0008006" key="4">
    <source>
        <dbReference type="Google" id="ProtNLM"/>
    </source>
</evidence>
<protein>
    <recommendedName>
        <fullName evidence="4">DUF3325 domain-containing protein</fullName>
    </recommendedName>
</protein>
<dbReference type="Pfam" id="PF11804">
    <property type="entry name" value="DUF3325"/>
    <property type="match status" value="1"/>
</dbReference>
<evidence type="ECO:0000313" key="3">
    <source>
        <dbReference type="Proteomes" id="UP001500238"/>
    </source>
</evidence>
<sequence length="95" mass="10012">MTWLTLILAVLAFGCLGSATDDHQQRLTGRRLASATKAGWRAGAWVALAVALGSAVAARGWVFGPVLWCGVVMLAAGIVFVALNFIPRRTSATEK</sequence>
<gene>
    <name evidence="2" type="ORF">GCM10009102_32930</name>
</gene>
<keyword evidence="1" id="KW-1133">Transmembrane helix</keyword>
<organism evidence="2 3">
    <name type="scientific">Sphingomonas insulae</name>
    <dbReference type="NCBI Taxonomy" id="424800"/>
    <lineage>
        <taxon>Bacteria</taxon>
        <taxon>Pseudomonadati</taxon>
        <taxon>Pseudomonadota</taxon>
        <taxon>Alphaproteobacteria</taxon>
        <taxon>Sphingomonadales</taxon>
        <taxon>Sphingomonadaceae</taxon>
        <taxon>Sphingomonas</taxon>
    </lineage>
</organism>
<keyword evidence="1" id="KW-0812">Transmembrane</keyword>
<evidence type="ECO:0000256" key="1">
    <source>
        <dbReference type="SAM" id="Phobius"/>
    </source>
</evidence>
<keyword evidence="3" id="KW-1185">Reference proteome</keyword>
<name>A0ABN1I095_9SPHN</name>
<evidence type="ECO:0000313" key="2">
    <source>
        <dbReference type="EMBL" id="GAA0677819.1"/>
    </source>
</evidence>
<dbReference type="EMBL" id="BAAAES010000020">
    <property type="protein sequence ID" value="GAA0677819.1"/>
    <property type="molecule type" value="Genomic_DNA"/>
</dbReference>
<accession>A0ABN1I095</accession>
<dbReference type="InterPro" id="IPR021762">
    <property type="entry name" value="DUF3325"/>
</dbReference>